<dbReference type="InterPro" id="IPR021484">
    <property type="entry name" value="DUF3137"/>
</dbReference>
<proteinExistence type="predicted"/>
<accession>A0A7K0G217</accession>
<reference evidence="2 3" key="1">
    <citation type="submission" date="2019-11" db="EMBL/GenBank/DDBJ databases">
        <title>Pedobacter petrophilus genome.</title>
        <authorList>
            <person name="Feldbauer M.J."/>
            <person name="Newman J.D."/>
        </authorList>
    </citation>
    <scope>NUCLEOTIDE SEQUENCE [LARGE SCALE GENOMIC DNA]</scope>
    <source>
        <strain evidence="2 3">LMG 29686</strain>
    </source>
</reference>
<gene>
    <name evidence="2" type="ORF">GJU39_15105</name>
</gene>
<dbReference type="OrthoDB" id="4960523at2"/>
<protein>
    <submittedName>
        <fullName evidence="2">DUF3137 domain-containing protein</fullName>
    </submittedName>
</protein>
<dbReference type="AlphaFoldDB" id="A0A7K0G217"/>
<keyword evidence="1" id="KW-0472">Membrane</keyword>
<feature type="transmembrane region" description="Helical" evidence="1">
    <location>
        <begin position="32"/>
        <end position="49"/>
    </location>
</feature>
<sequence>MQDFLAGNVALQNTLATMEVERRKVAAEQKRGIIYIGIGIGVCIVGLLLGLLFWAVLAGLIPVIYGIIVLVKIREATKAYERAYKQNVIGEALKFIDPNLTINPLDGISSDEFSYAQLFNKQIDRYKTEDLVSGKIDKTSFYFAEVHAEYKTERETKDGTKTSWIDIFRGIVFVADFNKHLSGVTIVKPKDLVNTVGSWFSKNIFSFSDQHVIQLENPAFDRTFVTYGTHQIESRYVLTPAMMERILYLNANALQSISLSFIESKMYIAFPLDRNYFEAPIFESLLNPVSLNTDINTIRFLCDIVKELDLNTRIWGKE</sequence>
<dbReference type="Proteomes" id="UP000487757">
    <property type="component" value="Unassembled WGS sequence"/>
</dbReference>
<keyword evidence="1" id="KW-0812">Transmembrane</keyword>
<organism evidence="2 3">
    <name type="scientific">Pedobacter petrophilus</name>
    <dbReference type="NCBI Taxonomy" id="1908241"/>
    <lineage>
        <taxon>Bacteria</taxon>
        <taxon>Pseudomonadati</taxon>
        <taxon>Bacteroidota</taxon>
        <taxon>Sphingobacteriia</taxon>
        <taxon>Sphingobacteriales</taxon>
        <taxon>Sphingobacteriaceae</taxon>
        <taxon>Pedobacter</taxon>
    </lineage>
</organism>
<comment type="caution">
    <text evidence="2">The sequence shown here is derived from an EMBL/GenBank/DDBJ whole genome shotgun (WGS) entry which is preliminary data.</text>
</comment>
<dbReference type="Pfam" id="PF11335">
    <property type="entry name" value="DUF3137"/>
    <property type="match status" value="1"/>
</dbReference>
<evidence type="ECO:0000256" key="1">
    <source>
        <dbReference type="SAM" id="Phobius"/>
    </source>
</evidence>
<name>A0A7K0G217_9SPHI</name>
<evidence type="ECO:0000313" key="3">
    <source>
        <dbReference type="Proteomes" id="UP000487757"/>
    </source>
</evidence>
<keyword evidence="3" id="KW-1185">Reference proteome</keyword>
<evidence type="ECO:0000313" key="2">
    <source>
        <dbReference type="EMBL" id="MRX77414.1"/>
    </source>
</evidence>
<dbReference type="EMBL" id="WKKH01000025">
    <property type="protein sequence ID" value="MRX77414.1"/>
    <property type="molecule type" value="Genomic_DNA"/>
</dbReference>
<dbReference type="RefSeq" id="WP_154281813.1">
    <property type="nucleotide sequence ID" value="NZ_JBHUJQ010000001.1"/>
</dbReference>
<keyword evidence="1" id="KW-1133">Transmembrane helix</keyword>